<reference evidence="2 3" key="1">
    <citation type="journal article" date="2008" name="Nat. Biotechnol.">
        <title>Genome sequencing and analysis of the filamentous fungus Penicillium chrysogenum.</title>
        <authorList>
            <person name="van den Berg M.A."/>
            <person name="Albang R."/>
            <person name="Albermann K."/>
            <person name="Badger J.H."/>
            <person name="Daran J.-M."/>
            <person name="Driessen A.J.M."/>
            <person name="Garcia-Estrada C."/>
            <person name="Fedorova N.D."/>
            <person name="Harris D.M."/>
            <person name="Heijne W.H.M."/>
            <person name="Joardar V.S."/>
            <person name="Kiel J.A.K.W."/>
            <person name="Kovalchuk A."/>
            <person name="Martin J.F."/>
            <person name="Nierman W.C."/>
            <person name="Nijland J.G."/>
            <person name="Pronk J.T."/>
            <person name="Roubos J.A."/>
            <person name="van der Klei I.J."/>
            <person name="van Peij N.N.M.E."/>
            <person name="Veenhuis M."/>
            <person name="von Doehren H."/>
            <person name="Wagner C."/>
            <person name="Wortman J.R."/>
            <person name="Bovenberg R.A.L."/>
        </authorList>
    </citation>
    <scope>NUCLEOTIDE SEQUENCE [LARGE SCALE GENOMIC DNA]</scope>
    <source>
        <strain evidence="3">ATCC 28089 / DSM 1075 / NRRL 1951 / Wisconsin 54-1255</strain>
    </source>
</reference>
<organism evidence="2 3">
    <name type="scientific">Penicillium rubens (strain ATCC 28089 / DSM 1075 / NRRL 1951 / Wisconsin 54-1255)</name>
    <name type="common">Penicillium chrysogenum</name>
    <dbReference type="NCBI Taxonomy" id="500485"/>
    <lineage>
        <taxon>Eukaryota</taxon>
        <taxon>Fungi</taxon>
        <taxon>Dikarya</taxon>
        <taxon>Ascomycota</taxon>
        <taxon>Pezizomycotina</taxon>
        <taxon>Eurotiomycetes</taxon>
        <taxon>Eurotiomycetidae</taxon>
        <taxon>Eurotiales</taxon>
        <taxon>Aspergillaceae</taxon>
        <taxon>Penicillium</taxon>
        <taxon>Penicillium chrysogenum species complex</taxon>
    </lineage>
</organism>
<dbReference type="HOGENOM" id="CLU_1886450_0_0_1"/>
<dbReference type="EMBL" id="AM920434">
    <property type="protein sequence ID" value="CAP79421.1"/>
    <property type="molecule type" value="Genomic_DNA"/>
</dbReference>
<dbReference type="VEuPathDB" id="FungiDB:PCH_Pc19g00050"/>
<gene>
    <name evidence="2" type="ORF">Pc19g00050</name>
    <name evidence="2" type="ORF">PCH_Pc19g00050</name>
</gene>
<feature type="compositionally biased region" description="Basic residues" evidence="1">
    <location>
        <begin position="1"/>
        <end position="14"/>
    </location>
</feature>
<dbReference type="Proteomes" id="UP000000724">
    <property type="component" value="Contig Pc00c19"/>
</dbReference>
<sequence>MEHRTKAMRFRPLKSGKADQSEKTEKKTCPDVLGAVPGATTVTTVTGAATYTAMAAAAGIMGHGFRPEQISGTGRKVATCRVSFATQRLRDARYKGGFQQARILVKVEDKRQIQPRNVVWYKSRSSPFVQRICIG</sequence>
<evidence type="ECO:0000313" key="3">
    <source>
        <dbReference type="Proteomes" id="UP000000724"/>
    </source>
</evidence>
<evidence type="ECO:0000313" key="2">
    <source>
        <dbReference type="EMBL" id="CAP79421.1"/>
    </source>
</evidence>
<protein>
    <submittedName>
        <fullName evidence="2">Uncharacterized protein</fullName>
    </submittedName>
</protein>
<name>B6HD04_PENRW</name>
<dbReference type="AlphaFoldDB" id="B6HD04"/>
<accession>B6HD04</accession>
<evidence type="ECO:0000256" key="1">
    <source>
        <dbReference type="SAM" id="MobiDB-lite"/>
    </source>
</evidence>
<feature type="region of interest" description="Disordered" evidence="1">
    <location>
        <begin position="1"/>
        <end position="27"/>
    </location>
</feature>
<keyword evidence="3" id="KW-1185">Reference proteome</keyword>
<feature type="compositionally biased region" description="Basic and acidic residues" evidence="1">
    <location>
        <begin position="16"/>
        <end position="27"/>
    </location>
</feature>
<proteinExistence type="predicted"/>